<dbReference type="AlphaFoldDB" id="A0A242UBR9"/>
<dbReference type="InterPro" id="IPR036938">
    <property type="entry name" value="PAP2/HPO_sf"/>
</dbReference>
<dbReference type="RefSeq" id="WP_032055910.1">
    <property type="nucleotide sequence ID" value="NZ_JADVOL010000002.1"/>
</dbReference>
<dbReference type="Pfam" id="PF01569">
    <property type="entry name" value="PAP2"/>
    <property type="match status" value="1"/>
</dbReference>
<dbReference type="InterPro" id="IPR013425">
    <property type="entry name" value="Autotrns_rpt"/>
</dbReference>
<dbReference type="InterPro" id="IPR000326">
    <property type="entry name" value="PAP2/HPO"/>
</dbReference>
<feature type="signal peptide" evidence="3">
    <location>
        <begin position="1"/>
        <end position="20"/>
    </location>
</feature>
<dbReference type="CDD" id="cd03397">
    <property type="entry name" value="PAP2_acid_phosphatase"/>
    <property type="match status" value="1"/>
</dbReference>
<dbReference type="GO" id="GO:0003993">
    <property type="term" value="F:acid phosphatase activity"/>
    <property type="evidence" value="ECO:0007669"/>
    <property type="project" value="InterPro"/>
</dbReference>
<feature type="chain" id="PRO_5011311634" description="Phosphatidic acid phosphatase type 2/haloperoxidase domain-containing protein" evidence="3">
    <location>
        <begin position="21"/>
        <end position="648"/>
    </location>
</feature>
<name>A0A242UBR9_ACIPI</name>
<dbReference type="EMBL" id="NGIR01000008">
    <property type="protein sequence ID" value="OTU30582.1"/>
    <property type="molecule type" value="Genomic_DNA"/>
</dbReference>
<evidence type="ECO:0000256" key="3">
    <source>
        <dbReference type="SAM" id="SignalP"/>
    </source>
</evidence>
<gene>
    <name evidence="5" type="ORF">CAT59_01555</name>
</gene>
<organism evidence="5 6">
    <name type="scientific">Acinetobacter pittii</name>
    <name type="common">Acinetobacter genomosp. 3</name>
    <dbReference type="NCBI Taxonomy" id="48296"/>
    <lineage>
        <taxon>Bacteria</taxon>
        <taxon>Pseudomonadati</taxon>
        <taxon>Pseudomonadota</taxon>
        <taxon>Gammaproteobacteria</taxon>
        <taxon>Moraxellales</taxon>
        <taxon>Moraxellaceae</taxon>
        <taxon>Acinetobacter</taxon>
        <taxon>Acinetobacter calcoaceticus/baumannii complex</taxon>
    </lineage>
</organism>
<comment type="caution">
    <text evidence="5">The sequence shown here is derived from an EMBL/GenBank/DDBJ whole genome shotgun (WGS) entry which is preliminary data.</text>
</comment>
<dbReference type="Gene3D" id="1.20.144.10">
    <property type="entry name" value="Phosphatidic acid phosphatase type 2/haloperoxidase"/>
    <property type="match status" value="1"/>
</dbReference>
<feature type="region of interest" description="Disordered" evidence="2">
    <location>
        <begin position="27"/>
        <end position="49"/>
    </location>
</feature>
<dbReference type="PROSITE" id="PS51257">
    <property type="entry name" value="PROKAR_LIPOPROTEIN"/>
    <property type="match status" value="1"/>
</dbReference>
<evidence type="ECO:0000256" key="1">
    <source>
        <dbReference type="ARBA" id="ARBA00022729"/>
    </source>
</evidence>
<protein>
    <recommendedName>
        <fullName evidence="4">Phosphatidic acid phosphatase type 2/haloperoxidase domain-containing protein</fullName>
    </recommendedName>
</protein>
<proteinExistence type="predicted"/>
<dbReference type="NCBIfam" id="TIGR02601">
    <property type="entry name" value="autotrns_rpt"/>
    <property type="match status" value="1"/>
</dbReference>
<accession>A0A242UBR9</accession>
<reference evidence="5 6" key="1">
    <citation type="submission" date="2017-05" db="EMBL/GenBank/DDBJ databases">
        <authorList>
            <person name="Song R."/>
            <person name="Chenine A.L."/>
            <person name="Ruprecht R.M."/>
        </authorList>
    </citation>
    <scope>NUCLEOTIDE SEQUENCE [LARGE SCALE GENOMIC DNA]</scope>
    <source>
        <strain evidence="5 6">ARLG1955</strain>
    </source>
</reference>
<feature type="domain" description="Phosphatidic acid phosphatase type 2/haloperoxidase" evidence="4">
    <location>
        <begin position="224"/>
        <end position="342"/>
    </location>
</feature>
<dbReference type="SUPFAM" id="SSF48317">
    <property type="entry name" value="Acid phosphatase/Vanadium-dependent haloperoxidase"/>
    <property type="match status" value="1"/>
</dbReference>
<dbReference type="GO" id="GO:0030288">
    <property type="term" value="C:outer membrane-bounded periplasmic space"/>
    <property type="evidence" value="ECO:0007669"/>
    <property type="project" value="InterPro"/>
</dbReference>
<evidence type="ECO:0000259" key="4">
    <source>
        <dbReference type="SMART" id="SM00014"/>
    </source>
</evidence>
<dbReference type="SMART" id="SM00014">
    <property type="entry name" value="acidPPc"/>
    <property type="match status" value="1"/>
</dbReference>
<keyword evidence="1 3" id="KW-0732">Signal</keyword>
<dbReference type="Proteomes" id="UP000195162">
    <property type="component" value="Unassembled WGS sequence"/>
</dbReference>
<evidence type="ECO:0000256" key="2">
    <source>
        <dbReference type="SAM" id="MobiDB-lite"/>
    </source>
</evidence>
<sequence>MSSFKINTLLLSLISCSVFFTGCNDSNSSDDNSTANQEIPAAPKGVGFEDTAPVPSNITTIVDSWTTNQRGDARYATVETNAGVRVLSGFLDVWTPSSLFVDAGQSAEARDGFPAVVESNWTGLPGDSTDGTKKNADVLNYNINYSIQTTHRRTDEEAIRAYLDDRRGKSYSVTTGMGALTDPWRKLTGQTTTINSVPADAAQIKYDDKGNNSGLTTADGNANFGKVVEFVQAMGNNSSTESAKRFYKYARPWRWSSEVIVVPSLEPAKSSTPATDGGFPSGHTAEAGRNAIAMAYLVPQRYQELIARGMDLGDSRIIAGMHSAMDVIGGRLQSIAADVANLNAMTVEQRKEAYLQAQTQLMKETNSSTFESFYSLAKTPYDTNDRFADLEKLKQQVNHWMTYGFNQIGDKTKIATVPKGAEVLLETRLPYLTADQRRVVLKSTALASGYPVMDDVEGYGRLNLFRAGAGYGSFDGDVNLTMDASLGGFNQYDQWSNDIAGAGKLTKSGTGTLALTGNNSFTGGIDLKQGGLEILSEHGAGQGDIYMRENSLLKTNSAKTVTIAGNLTQLAGTTFNITFKSNALPAVQVANTLTLNGTLQLVTKDNLAAGTYTVLSAKKVQGTYKKVTLNGKDITPIYQNNSVKFTVS</sequence>
<dbReference type="InterPro" id="IPR001011">
    <property type="entry name" value="Acid_Pase_classA_bac"/>
</dbReference>
<evidence type="ECO:0000313" key="5">
    <source>
        <dbReference type="EMBL" id="OTU30582.1"/>
    </source>
</evidence>
<dbReference type="Pfam" id="PF12951">
    <property type="entry name" value="PATR"/>
    <property type="match status" value="1"/>
</dbReference>
<evidence type="ECO:0000313" key="6">
    <source>
        <dbReference type="Proteomes" id="UP000195162"/>
    </source>
</evidence>